<dbReference type="PIRSF" id="PIRSF008459">
    <property type="entry name" value="UCP008459"/>
    <property type="match status" value="1"/>
</dbReference>
<accession>A0ABD5WTI1</accession>
<sequence>MDAHEYLDGGTVRVAPETYAVCRLDPGATPPPTAFAVLRDETETTVVVDQDAGAPAAATEVARDWRRLTFEMELPFDLVGFLALVAGELADVGVSIFALSSYSTDHVLVKEDDLATATERLDDLGRVVV</sequence>
<feature type="domain" description="CASTOR ACT" evidence="1">
    <location>
        <begin position="61"/>
        <end position="121"/>
    </location>
</feature>
<proteinExistence type="predicted"/>
<evidence type="ECO:0000313" key="2">
    <source>
        <dbReference type="EMBL" id="MFC7095783.1"/>
    </source>
</evidence>
<dbReference type="SUPFAM" id="SSF55021">
    <property type="entry name" value="ACT-like"/>
    <property type="match status" value="1"/>
</dbReference>
<name>A0ABD5WTI1_9EURY</name>
<dbReference type="InterPro" id="IPR027795">
    <property type="entry name" value="CASTOR_ACT_dom"/>
</dbReference>
<keyword evidence="3" id="KW-1185">Reference proteome</keyword>
<dbReference type="GeneID" id="79271996"/>
<dbReference type="InterPro" id="IPR016540">
    <property type="entry name" value="UCP008459"/>
</dbReference>
<dbReference type="RefSeq" id="WP_276239759.1">
    <property type="nucleotide sequence ID" value="NZ_CP119991.1"/>
</dbReference>
<dbReference type="InterPro" id="IPR045865">
    <property type="entry name" value="ACT-like_dom_sf"/>
</dbReference>
<dbReference type="Proteomes" id="UP001596388">
    <property type="component" value="Unassembled WGS sequence"/>
</dbReference>
<evidence type="ECO:0000259" key="1">
    <source>
        <dbReference type="Pfam" id="PF13840"/>
    </source>
</evidence>
<comment type="caution">
    <text evidence="2">The sequence shown here is derived from an EMBL/GenBank/DDBJ whole genome shotgun (WGS) entry which is preliminary data.</text>
</comment>
<reference evidence="2 3" key="1">
    <citation type="journal article" date="2019" name="Int. J. Syst. Evol. Microbiol.">
        <title>The Global Catalogue of Microorganisms (GCM) 10K type strain sequencing project: providing services to taxonomists for standard genome sequencing and annotation.</title>
        <authorList>
            <consortium name="The Broad Institute Genomics Platform"/>
            <consortium name="The Broad Institute Genome Sequencing Center for Infectious Disease"/>
            <person name="Wu L."/>
            <person name="Ma J."/>
        </authorList>
    </citation>
    <scope>NUCLEOTIDE SEQUENCE [LARGE SCALE GENOMIC DNA]</scope>
    <source>
        <strain evidence="2 3">DT55</strain>
    </source>
</reference>
<evidence type="ECO:0000313" key="3">
    <source>
        <dbReference type="Proteomes" id="UP001596388"/>
    </source>
</evidence>
<gene>
    <name evidence="2" type="ORF">ACFQKD_00565</name>
</gene>
<organism evidence="2 3">
    <name type="scientific">Halobaculum marinum</name>
    <dbReference type="NCBI Taxonomy" id="3031996"/>
    <lineage>
        <taxon>Archaea</taxon>
        <taxon>Methanobacteriati</taxon>
        <taxon>Methanobacteriota</taxon>
        <taxon>Stenosarchaea group</taxon>
        <taxon>Halobacteria</taxon>
        <taxon>Halobacteriales</taxon>
        <taxon>Haloferacaceae</taxon>
        <taxon>Halobaculum</taxon>
    </lineage>
</organism>
<dbReference type="Pfam" id="PF13840">
    <property type="entry name" value="ACT_7"/>
    <property type="match status" value="1"/>
</dbReference>
<dbReference type="AlphaFoldDB" id="A0ABD5WTI1"/>
<dbReference type="Gene3D" id="3.30.2130.10">
    <property type="entry name" value="VC0802-like"/>
    <property type="match status" value="1"/>
</dbReference>
<dbReference type="EMBL" id="JBHTAG010000001">
    <property type="protein sequence ID" value="MFC7095783.1"/>
    <property type="molecule type" value="Genomic_DNA"/>
</dbReference>
<protein>
    <submittedName>
        <fullName evidence="2">ACT domain-containing protein</fullName>
    </submittedName>
</protein>